<evidence type="ECO:0000256" key="1">
    <source>
        <dbReference type="SAM" id="Phobius"/>
    </source>
</evidence>
<name>A0A343THU1_9EURY</name>
<feature type="transmembrane region" description="Helical" evidence="1">
    <location>
        <begin position="76"/>
        <end position="101"/>
    </location>
</feature>
<organism evidence="2 3">
    <name type="scientific">Halalkaliarchaeum desulfuricum</name>
    <dbReference type="NCBI Taxonomy" id="2055893"/>
    <lineage>
        <taxon>Archaea</taxon>
        <taxon>Methanobacteriati</taxon>
        <taxon>Methanobacteriota</taxon>
        <taxon>Stenosarchaea group</taxon>
        <taxon>Halobacteria</taxon>
        <taxon>Halobacteriales</taxon>
        <taxon>Haloferacaceae</taxon>
        <taxon>Halalkaliarchaeum</taxon>
    </lineage>
</organism>
<protein>
    <submittedName>
        <fullName evidence="2">Uncharacterized protein</fullName>
    </submittedName>
</protein>
<dbReference type="EMBL" id="CP025066">
    <property type="protein sequence ID" value="AUX08663.1"/>
    <property type="molecule type" value="Genomic_DNA"/>
</dbReference>
<accession>A0A343THU1</accession>
<feature type="transmembrane region" description="Helical" evidence="1">
    <location>
        <begin position="12"/>
        <end position="43"/>
    </location>
</feature>
<dbReference type="RefSeq" id="WP_119815980.1">
    <property type="nucleotide sequence ID" value="NZ_CP025066.1"/>
</dbReference>
<sequence length="105" mass="10755">MTPRERRVLRWLLWIGAAIAGVGLASAHWIGVVIGGAFVGLLARTVPRGVLAGAAFGLFVWLVFAGTIIVDGAWEPFLATGGFVALSAAIAVALGAFGGLARGLR</sequence>
<gene>
    <name evidence="2" type="ORF">AArcSl_1025</name>
</gene>
<evidence type="ECO:0000313" key="2">
    <source>
        <dbReference type="EMBL" id="AUX08663.1"/>
    </source>
</evidence>
<keyword evidence="1" id="KW-0472">Membrane</keyword>
<keyword evidence="1" id="KW-1133">Transmembrane helix</keyword>
<reference evidence="3" key="1">
    <citation type="submission" date="2017-11" db="EMBL/GenBank/DDBJ databases">
        <title>Phenotypic and genomic properties of facultatively anaerobic sulfur-reducing natronoarchaea from hypersaline soda lakes.</title>
        <authorList>
            <person name="Sorokin D.Y."/>
            <person name="Kublanov I.V."/>
            <person name="Roman P."/>
            <person name="Sinninghe Damste J.S."/>
            <person name="Golyshin P.N."/>
            <person name="Rojo D."/>
            <person name="Ciordia S."/>
            <person name="Mena M.D.C."/>
            <person name="Ferrer M."/>
            <person name="Messina E."/>
            <person name="Smedile F."/>
            <person name="La Spada G."/>
            <person name="La Cono V."/>
            <person name="Yakimov M.M."/>
        </authorList>
    </citation>
    <scope>NUCLEOTIDE SEQUENCE [LARGE SCALE GENOMIC DNA]</scope>
    <source>
        <strain evidence="3">AArc-Sl</strain>
    </source>
</reference>
<proteinExistence type="predicted"/>
<dbReference type="OrthoDB" id="351186at2157"/>
<dbReference type="AlphaFoldDB" id="A0A343THU1"/>
<evidence type="ECO:0000313" key="3">
    <source>
        <dbReference type="Proteomes" id="UP000263012"/>
    </source>
</evidence>
<keyword evidence="3" id="KW-1185">Reference proteome</keyword>
<dbReference type="KEGG" id="hdf:AArcSl_1025"/>
<feature type="transmembrane region" description="Helical" evidence="1">
    <location>
        <begin position="50"/>
        <end position="70"/>
    </location>
</feature>
<keyword evidence="1" id="KW-0812">Transmembrane</keyword>
<dbReference type="Proteomes" id="UP000263012">
    <property type="component" value="Chromosome"/>
</dbReference>
<dbReference type="GeneID" id="37877370"/>